<sequence length="547" mass="60143">DTVKSLRVIQACLDSQGDGSNEESEDTSSSLSEICDYIGRIILPVVPTSNDDDSDDGIFQSRQQKLPVLNFMLIYILDSASAAQTHFLFKGELGLNILRTLSNRNPFTLTSSALLSMVAYTNPQDPWTSDASADIARSLLQSQFSQEATGKPVSKAEFITDTLLTLHLRPLFSKSRPATINASGRKAAFVEEMTSTMLEDRANKLWKYAHVYAVTVFEWAVTNAAVTTTTASKQTTTTGDNVAVPLLAKTWHLFTPVLLTLLDESETALKIRTLAIFGAFWSGCPPGLMEQVGLASVFEDAAFPAVHFLPNITPEDESRRILSAAYPALFQLAGITASSQSEEESTGTTVLTTAQRKLLDRIIREGILAGYFHAKNHIQLTAVFCEKLSYAVNGMGILSVKYLKYAMLTRGSPFHVQDIFPMISEIMTNPFGTKHTPSLLAAIQLLQAVLRCCWPRISGYQNEIIRMLTVCWLNIADEDDWATSDNTAPTKEDLEAQLTKTAAMLSSIIRNNSQDDQDRDQPSIVLDDLVSPLIKKEPLLAPLFAGQ</sequence>
<dbReference type="Pfam" id="PF10521">
    <property type="entry name" value="Tti2"/>
    <property type="match status" value="1"/>
</dbReference>
<evidence type="ECO:0000256" key="1">
    <source>
        <dbReference type="ARBA" id="ARBA00034736"/>
    </source>
</evidence>
<evidence type="ECO:0000313" key="3">
    <source>
        <dbReference type="Proteomes" id="UP001446871"/>
    </source>
</evidence>
<proteinExistence type="inferred from homology"/>
<comment type="similarity">
    <text evidence="1">Belongs to the TTI2 family.</text>
</comment>
<evidence type="ECO:0000313" key="2">
    <source>
        <dbReference type="EMBL" id="KAK8060605.1"/>
    </source>
</evidence>
<reference evidence="2 3" key="1">
    <citation type="submission" date="2023-01" db="EMBL/GenBank/DDBJ databases">
        <title>Analysis of 21 Apiospora genomes using comparative genomics revels a genus with tremendous synthesis potential of carbohydrate active enzymes and secondary metabolites.</title>
        <authorList>
            <person name="Sorensen T."/>
        </authorList>
    </citation>
    <scope>NUCLEOTIDE SEQUENCE [LARGE SCALE GENOMIC DNA]</scope>
    <source>
        <strain evidence="2 3">CBS 83171</strain>
    </source>
</reference>
<dbReference type="EMBL" id="JAQQWM010000006">
    <property type="protein sequence ID" value="KAK8060605.1"/>
    <property type="molecule type" value="Genomic_DNA"/>
</dbReference>
<keyword evidence="3" id="KW-1185">Reference proteome</keyword>
<feature type="non-terminal residue" evidence="2">
    <location>
        <position position="1"/>
    </location>
</feature>
<protein>
    <submittedName>
        <fullName evidence="2">Uncharacterized protein</fullName>
    </submittedName>
</protein>
<dbReference type="PANTHER" id="PTHR32226">
    <property type="entry name" value="TELO2-INTERACTING PROTEIN 2"/>
    <property type="match status" value="1"/>
</dbReference>
<name>A0ABR1URC6_9PEZI</name>
<gene>
    <name evidence="2" type="ORF">PG996_010535</name>
</gene>
<comment type="caution">
    <text evidence="2">The sequence shown here is derived from an EMBL/GenBank/DDBJ whole genome shotgun (WGS) entry which is preliminary data.</text>
</comment>
<organism evidence="2 3">
    <name type="scientific">Apiospora saccharicola</name>
    <dbReference type="NCBI Taxonomy" id="335842"/>
    <lineage>
        <taxon>Eukaryota</taxon>
        <taxon>Fungi</taxon>
        <taxon>Dikarya</taxon>
        <taxon>Ascomycota</taxon>
        <taxon>Pezizomycotina</taxon>
        <taxon>Sordariomycetes</taxon>
        <taxon>Xylariomycetidae</taxon>
        <taxon>Amphisphaeriales</taxon>
        <taxon>Apiosporaceae</taxon>
        <taxon>Apiospora</taxon>
    </lineage>
</organism>
<dbReference type="InterPro" id="IPR018870">
    <property type="entry name" value="Tti2"/>
</dbReference>
<dbReference type="PANTHER" id="PTHR32226:SF2">
    <property type="entry name" value="TELO2-INTERACTING PROTEIN 2"/>
    <property type="match status" value="1"/>
</dbReference>
<dbReference type="Proteomes" id="UP001446871">
    <property type="component" value="Unassembled WGS sequence"/>
</dbReference>
<accession>A0ABR1URC6</accession>